<keyword evidence="4" id="KW-0378">Hydrolase</keyword>
<evidence type="ECO:0000313" key="8">
    <source>
        <dbReference type="EMBL" id="MDT6991958.1"/>
    </source>
</evidence>
<evidence type="ECO:0000259" key="6">
    <source>
        <dbReference type="Pfam" id="PF04586"/>
    </source>
</evidence>
<protein>
    <submittedName>
        <fullName evidence="8">Phage major capsid protein</fullName>
    </submittedName>
</protein>
<dbReference type="AlphaFoldDB" id="A0AAW8W2Q8"/>
<feature type="compositionally biased region" description="Basic and acidic residues" evidence="5">
    <location>
        <begin position="193"/>
        <end position="206"/>
    </location>
</feature>
<evidence type="ECO:0000256" key="5">
    <source>
        <dbReference type="SAM" id="MobiDB-lite"/>
    </source>
</evidence>
<dbReference type="EMBL" id="JAVLAQ010000006">
    <property type="protein sequence ID" value="MDT6991958.1"/>
    <property type="molecule type" value="Genomic_DNA"/>
</dbReference>
<evidence type="ECO:0000256" key="4">
    <source>
        <dbReference type="ARBA" id="ARBA00022801"/>
    </source>
</evidence>
<dbReference type="Proteomes" id="UP001267003">
    <property type="component" value="Unassembled WGS sequence"/>
</dbReference>
<keyword evidence="3" id="KW-0645">Protease</keyword>
<feature type="compositionally biased region" description="Basic and acidic residues" evidence="5">
    <location>
        <begin position="303"/>
        <end position="315"/>
    </location>
</feature>
<dbReference type="GO" id="GO:0006508">
    <property type="term" value="P:proteolysis"/>
    <property type="evidence" value="ECO:0007669"/>
    <property type="project" value="UniProtKB-KW"/>
</dbReference>
<feature type="domain" description="Phage capsid-like C-terminal" evidence="7">
    <location>
        <begin position="367"/>
        <end position="604"/>
    </location>
</feature>
<gene>
    <name evidence="8" type="ORF">RI536_18170</name>
</gene>
<proteinExistence type="predicted"/>
<evidence type="ECO:0000256" key="3">
    <source>
        <dbReference type="ARBA" id="ARBA00022670"/>
    </source>
</evidence>
<organism evidence="8 9">
    <name type="scientific">Lactiplantibacillus pentosus</name>
    <name type="common">Lactobacillus pentosus</name>
    <dbReference type="NCBI Taxonomy" id="1589"/>
    <lineage>
        <taxon>Bacteria</taxon>
        <taxon>Bacillati</taxon>
        <taxon>Bacillota</taxon>
        <taxon>Bacilli</taxon>
        <taxon>Lactobacillales</taxon>
        <taxon>Lactobacillaceae</taxon>
        <taxon>Lactiplantibacillus</taxon>
    </lineage>
</organism>
<reference evidence="8" key="1">
    <citation type="submission" date="2023-08" db="EMBL/GenBank/DDBJ databases">
        <authorList>
            <person name="Page C.A."/>
            <person name="Perez-Diaz I.M."/>
        </authorList>
    </citation>
    <scope>NUCLEOTIDE SEQUENCE</scope>
    <source>
        <strain evidence="8">7.8.46</strain>
    </source>
</reference>
<dbReference type="Pfam" id="PF05065">
    <property type="entry name" value="Phage_capsid"/>
    <property type="match status" value="1"/>
</dbReference>
<accession>A0AAW8W2Q8</accession>
<dbReference type="NCBIfam" id="TIGR01554">
    <property type="entry name" value="major_cap_HK97"/>
    <property type="match status" value="1"/>
</dbReference>
<dbReference type="InterPro" id="IPR054613">
    <property type="entry name" value="Peptidase_S78_dom"/>
</dbReference>
<dbReference type="InterPro" id="IPR024455">
    <property type="entry name" value="Phage_capsid"/>
</dbReference>
<dbReference type="Pfam" id="PF04586">
    <property type="entry name" value="Peptidase_S78"/>
    <property type="match status" value="1"/>
</dbReference>
<comment type="caution">
    <text evidence="8">The sequence shown here is derived from an EMBL/GenBank/DDBJ whole genome shotgun (WGS) entry which is preliminary data.</text>
</comment>
<evidence type="ECO:0000256" key="2">
    <source>
        <dbReference type="ARBA" id="ARBA00022612"/>
    </source>
</evidence>
<feature type="compositionally biased region" description="Low complexity" evidence="5">
    <location>
        <begin position="181"/>
        <end position="192"/>
    </location>
</feature>
<dbReference type="GO" id="GO:0008233">
    <property type="term" value="F:peptidase activity"/>
    <property type="evidence" value="ECO:0007669"/>
    <property type="project" value="UniProtKB-KW"/>
</dbReference>
<dbReference type="InterPro" id="IPR054612">
    <property type="entry name" value="Phage_capsid-like_C"/>
</dbReference>
<feature type="compositionally biased region" description="Low complexity" evidence="5">
    <location>
        <begin position="213"/>
        <end position="234"/>
    </location>
</feature>
<name>A0AAW8W2Q8_LACPE</name>
<keyword evidence="2" id="KW-1188">Viral release from host cell</keyword>
<feature type="compositionally biased region" description="Acidic residues" evidence="5">
    <location>
        <begin position="279"/>
        <end position="302"/>
    </location>
</feature>
<feature type="region of interest" description="Disordered" evidence="5">
    <location>
        <begin position="264"/>
        <end position="333"/>
    </location>
</feature>
<sequence>MTLQATKSNQIDVRSLPASFKTRDVQDDQGNTQHVISGTAVVFNQPSSPMPFVEVISDQAFNGVDLSDVKLLYSHDFGNILARTDAGTLQLDLNSNGLNFTATLPDTELGHDTFVNIQNGNLRGMSFGFTIEDDSWSVENGVQVHTINQIGVIAEISITSLPAYTETSLMVQRSLDKIATSNSESNESNNNNDKGDQMMAEDKKDSTSQAPVSDAPASDAESQASEAQASQAPAKDSQATKPTSDEAVVSPEIVAQVLQAIQSMAKPADQRAGEQTRDDLDEDDSSNDSGDDDSSDDSELEQDSDKTKLEKRDNSMKQIKPSEQPTKDELETRSFVDYMKSQGETRDGVTTVGNEAVIPSAILNLQEQPNDPANLAQYINRQSVTAPKGDLPILQKNTGRLVSKAELADNPSLENFGIKSVDYAVETLAGVLPVSYEMISDGAVDIPGIVSNYVNEARQLTEQEKIGAVLQTASPVAATTADDLKDAFNIGLSNYTKMIVASESAYADIDKLKDGNGRYLFQDSISSASGKSLFGAPVVIVPDTVLGKAGEAHLFIGDLKSFVLEAYKDEVTVKWTDNDIWGQKASVYLRADFKPADTDAGKFVTFTPASSTN</sequence>
<comment type="subcellular location">
    <subcellularLocation>
        <location evidence="1">Virion</location>
    </subcellularLocation>
</comment>
<evidence type="ECO:0000313" key="9">
    <source>
        <dbReference type="Proteomes" id="UP001267003"/>
    </source>
</evidence>
<dbReference type="InterPro" id="IPR006433">
    <property type="entry name" value="Prohead_protease"/>
</dbReference>
<feature type="domain" description="Prohead serine protease" evidence="6">
    <location>
        <begin position="25"/>
        <end position="177"/>
    </location>
</feature>
<dbReference type="RefSeq" id="WP_216780843.1">
    <property type="nucleotide sequence ID" value="NZ_JAGXBR010000044.1"/>
</dbReference>
<evidence type="ECO:0000256" key="1">
    <source>
        <dbReference type="ARBA" id="ARBA00004328"/>
    </source>
</evidence>
<feature type="compositionally biased region" description="Basic and acidic residues" evidence="5">
    <location>
        <begin position="268"/>
        <end position="278"/>
    </location>
</feature>
<dbReference type="NCBIfam" id="TIGR01543">
    <property type="entry name" value="proheadase_HK97"/>
    <property type="match status" value="1"/>
</dbReference>
<feature type="region of interest" description="Disordered" evidence="5">
    <location>
        <begin position="179"/>
        <end position="247"/>
    </location>
</feature>
<evidence type="ECO:0000259" key="7">
    <source>
        <dbReference type="Pfam" id="PF05065"/>
    </source>
</evidence>